<evidence type="ECO:0000313" key="3">
    <source>
        <dbReference type="Proteomes" id="UP001179614"/>
    </source>
</evidence>
<feature type="transmembrane region" description="Helical" evidence="1">
    <location>
        <begin position="274"/>
        <end position="297"/>
    </location>
</feature>
<dbReference type="SUPFAM" id="SSF52151">
    <property type="entry name" value="FabD/lysophospholipase-like"/>
    <property type="match status" value="1"/>
</dbReference>
<feature type="transmembrane region" description="Helical" evidence="1">
    <location>
        <begin position="402"/>
        <end position="424"/>
    </location>
</feature>
<feature type="transmembrane region" description="Helical" evidence="1">
    <location>
        <begin position="323"/>
        <end position="345"/>
    </location>
</feature>
<accession>A0ABY7MQL5</accession>
<keyword evidence="1" id="KW-0812">Transmembrane</keyword>
<feature type="transmembrane region" description="Helical" evidence="1">
    <location>
        <begin position="514"/>
        <end position="535"/>
    </location>
</feature>
<feature type="transmembrane region" description="Helical" evidence="1">
    <location>
        <begin position="155"/>
        <end position="177"/>
    </location>
</feature>
<name>A0ABY7MQL5_9BRAD</name>
<gene>
    <name evidence="2" type="ORF">I3J27_09790</name>
</gene>
<dbReference type="Proteomes" id="UP001179614">
    <property type="component" value="Chromosome"/>
</dbReference>
<reference evidence="2" key="1">
    <citation type="submission" date="2021-12" db="EMBL/GenBank/DDBJ databases">
        <title>Bradyrhizobium xenonodulans sp. nov.</title>
        <authorList>
            <person name="Claassens R."/>
            <person name="Venter S.N."/>
            <person name="Beukes C.W."/>
            <person name="Stepkowski T."/>
            <person name="Steenkamp E.T."/>
        </authorList>
    </citation>
    <scope>NUCLEOTIDE SEQUENCE</scope>
    <source>
        <strain evidence="2">14AB</strain>
    </source>
</reference>
<dbReference type="InterPro" id="IPR016035">
    <property type="entry name" value="Acyl_Trfase/lysoPLipase"/>
</dbReference>
<dbReference type="RefSeq" id="WP_270168139.1">
    <property type="nucleotide sequence ID" value="NZ_CP089391.1"/>
</dbReference>
<dbReference type="Gene3D" id="3.40.1090.10">
    <property type="entry name" value="Cytosolic phospholipase A2 catalytic domain"/>
    <property type="match status" value="2"/>
</dbReference>
<evidence type="ECO:0000313" key="2">
    <source>
        <dbReference type="EMBL" id="WBL80690.1"/>
    </source>
</evidence>
<keyword evidence="3" id="KW-1185">Reference proteome</keyword>
<evidence type="ECO:0000256" key="1">
    <source>
        <dbReference type="SAM" id="Phobius"/>
    </source>
</evidence>
<dbReference type="PANTHER" id="PTHR10728:SF40">
    <property type="entry name" value="PATATIN FAMILY PROTEIN"/>
    <property type="match status" value="1"/>
</dbReference>
<feature type="transmembrane region" description="Helical" evidence="1">
    <location>
        <begin position="189"/>
        <end position="206"/>
    </location>
</feature>
<dbReference type="PANTHER" id="PTHR10728">
    <property type="entry name" value="CYTOSOLIC PHOSPHOLIPASE A2"/>
    <property type="match status" value="1"/>
</dbReference>
<feature type="transmembrane region" description="Helical" evidence="1">
    <location>
        <begin position="473"/>
        <end position="494"/>
    </location>
</feature>
<feature type="transmembrane region" description="Helical" evidence="1">
    <location>
        <begin position="226"/>
        <end position="245"/>
    </location>
</feature>
<keyword evidence="1" id="KW-0472">Membrane</keyword>
<sequence length="939" mass="102225">MDPVPEKLLDIYRQLNTDDRWALCLSGGGIRSAAFALGILQRMAALEVTSKRKDEKEAGPALTQFEYLSTVSGGGYIGSWLSAWLCRERKLGAPNPVVSALNQRYTVDQTRDHEEAEPVSNLRRNSHFLAPSFSSISPDLWSDVAGVLRNLFLNWILLVPPMILAVLITKALSFAVIDAHKITTDNTSGWFLGLMIVPTICFLMSLSFSAANRPARGCINVPQPRFLLCDLAPFLIGAALLVFVLQSQYGLSTLTKVTDTLGFKFDAQVKGARFYFNVIMRGAILGVLFFFLSWVLARAWPLVFGRSAQQSLAKRPKHPWIDLFAWCVAGAAFGLLSAAGLALLWYYSPPGADTAAARFACVLGLPWIVMARIVADVIYISFAESLSEVDVGLEFQARSSGLFTLAYIGWLLWFGLVLGAPPAATWIEGMLGIATVPSLATGGGISGLVSVILGASSKTRAAAEQVSGFRQYLGLNTIAAIAAAIFAAALVALLSIGWDAAFKSFEAGADHLPWMVVIVAGLLLVLLITAASRVLSINRYSLHSIYRNRLVRAFLGASRHEKDRDKTKNAFTDFDSSDSPYLHELWEHGVQPRGTNWKPFHVISGALNLVSSKNLAWQERMAAPFTFSPLHCGSGSAAFSDGAYRTTYATTKQPHPYGGPPLGLTLGTAMAISGAAVSPSMGYNSSPGVAFLMALFNVRLGWWLANPRGDNPDYAKAKPPFALRPFFMEMFGLTSETERWVYLTDGGHFENLGLYEMVRRRCRVIVVSDAGCDPDYTFEDLGNALRKIWIDLGVRIDLRGLDLLKKRFTERPSPAQDGPYWAIGDIRYSEADGGQSQDGLLLYFKSGLHGTEPMGVLSYAIAHATFPHETTLNQFFSESQFESYRALGYEIAERAFKTGGGLAVDAATGAAPTFLSIVKKLKSEIPPEGKPVAAVLGTH</sequence>
<dbReference type="EMBL" id="CP089391">
    <property type="protein sequence ID" value="WBL80690.1"/>
    <property type="molecule type" value="Genomic_DNA"/>
</dbReference>
<protein>
    <submittedName>
        <fullName evidence="2">Patatin-like phospholipase family protein</fullName>
    </submittedName>
</protein>
<organism evidence="2 3">
    <name type="scientific">Bradyrhizobium xenonodulans</name>
    <dbReference type="NCBI Taxonomy" id="2736875"/>
    <lineage>
        <taxon>Bacteria</taxon>
        <taxon>Pseudomonadati</taxon>
        <taxon>Pseudomonadota</taxon>
        <taxon>Alphaproteobacteria</taxon>
        <taxon>Hyphomicrobiales</taxon>
        <taxon>Nitrobacteraceae</taxon>
        <taxon>Bradyrhizobium</taxon>
    </lineage>
</organism>
<proteinExistence type="predicted"/>
<feature type="transmembrane region" description="Helical" evidence="1">
    <location>
        <begin position="430"/>
        <end position="453"/>
    </location>
</feature>
<keyword evidence="1" id="KW-1133">Transmembrane helix</keyword>